<sequence>MIAFLIFDLDTVVENYDTDTIKTSSTSDDAHLRDETVHNVKQTDIENRSIPVGSVEQLLILGISHETEGRNEEAIKSYKQVVQIADETDRNDIKSKAYQHLGNVFTGPSEYKKAIEYYQKAREISPDLEGNELEIEAYQWLAYNHIRAGQYQESREYYNEVVKLASQLGDKKRKINAYLGLGSAFHYTGDFESSRRYFLKALTVAEQLHDKILQKEAYRNLGAVYYNNYKFDAAVKSYLKVKEISHDLGEIEEEANACLMLGDTFQELKQHEEAIESYQETLNICEELEDKEMQIVAIQRLGTLYLVCCKDCDYENAVEWYEKGIKILGSQPNDHLLHVKALTGLGDEELDDKVMQAVAIQRLGTLYLTLASICCKDGDYEKAITWYENALNISGKEINDNRLLHEKALTGLGTTWFRLGDTGKAMESIQKAQKFVKDTRTNSSNIETPQENKNSTEQKASPSSAVQDSKEVHGTHAQESPPELQASSSQERGAIEDKELENVVMFEEKEPEITGGRQRAEELVEEEACNPNRTEGYSLEELVLMEKYVKISPSYVYSRQILPKEPFTKKVSNIMTENVKALAYTTFLGKNDDKPRGNDGKFDNRDQQLFNFAKSKVFKNASTQKPAKLNENLVLYMRSIARIVCGGVPCGTCFLVADALVITNYHVYRMIKDERTKLGNPNLPITVQFDYLDPEQTEHIVCVEVDEERNTTLENPYLDYKLFPLKQSLNGRVLLGPMVRNWKLPNGLVVILGHPGTKEMREEVCTVIGVSSIHETMRKRHEVCTGVHMTNLQLLQEIECQLPNVEDCLSYDTTLFHGSSGSPVIDMNGNIVAMHTQGYRMYGVEENISNQQNLRKYSLMEFGVQFTSIYRDMLQWGDEIVKQIFPNCNEPMDVI</sequence>
<reference evidence="3" key="1">
    <citation type="submission" date="2020-04" db="EMBL/GenBank/DDBJ databases">
        <authorList>
            <person name="Alioto T."/>
            <person name="Alioto T."/>
            <person name="Gomez Garrido J."/>
        </authorList>
    </citation>
    <scope>NUCLEOTIDE SEQUENCE</scope>
    <source>
        <strain evidence="3">A484AB</strain>
    </source>
</reference>
<feature type="region of interest" description="Disordered" evidence="2">
    <location>
        <begin position="435"/>
        <end position="492"/>
    </location>
</feature>
<dbReference type="Gene3D" id="2.40.10.10">
    <property type="entry name" value="Trypsin-like serine proteases"/>
    <property type="match status" value="1"/>
</dbReference>
<dbReference type="AlphaFoldDB" id="A0A6S7JHR2"/>
<accession>A0A6S7JHR2</accession>
<evidence type="ECO:0000313" key="3">
    <source>
        <dbReference type="EMBL" id="CAB4028510.1"/>
    </source>
</evidence>
<evidence type="ECO:0000256" key="1">
    <source>
        <dbReference type="SAM" id="Coils"/>
    </source>
</evidence>
<keyword evidence="4" id="KW-1185">Reference proteome</keyword>
<dbReference type="Gene3D" id="1.25.40.10">
    <property type="entry name" value="Tetratricopeptide repeat domain"/>
    <property type="match status" value="3"/>
</dbReference>
<gene>
    <name evidence="3" type="ORF">PACLA_8A005126</name>
</gene>
<proteinExistence type="predicted"/>
<protein>
    <submittedName>
        <fullName evidence="3">Tetratricopeptide repeat</fullName>
    </submittedName>
</protein>
<dbReference type="Pfam" id="PF13424">
    <property type="entry name" value="TPR_12"/>
    <property type="match status" value="4"/>
</dbReference>
<dbReference type="InterPro" id="IPR009003">
    <property type="entry name" value="Peptidase_S1_PA"/>
</dbReference>
<evidence type="ECO:0000256" key="2">
    <source>
        <dbReference type="SAM" id="MobiDB-lite"/>
    </source>
</evidence>
<organism evidence="3 4">
    <name type="scientific">Paramuricea clavata</name>
    <name type="common">Red gorgonian</name>
    <name type="synonym">Violescent sea-whip</name>
    <dbReference type="NCBI Taxonomy" id="317549"/>
    <lineage>
        <taxon>Eukaryota</taxon>
        <taxon>Metazoa</taxon>
        <taxon>Cnidaria</taxon>
        <taxon>Anthozoa</taxon>
        <taxon>Octocorallia</taxon>
        <taxon>Malacalcyonacea</taxon>
        <taxon>Plexauridae</taxon>
        <taxon>Paramuricea</taxon>
    </lineage>
</organism>
<dbReference type="PANTHER" id="PTHR10098">
    <property type="entry name" value="RAPSYN-RELATED"/>
    <property type="match status" value="1"/>
</dbReference>
<dbReference type="EMBL" id="CACRXK020015525">
    <property type="protein sequence ID" value="CAB4028510.1"/>
    <property type="molecule type" value="Genomic_DNA"/>
</dbReference>
<dbReference type="PROSITE" id="PS50293">
    <property type="entry name" value="TPR_REGION"/>
    <property type="match status" value="1"/>
</dbReference>
<feature type="compositionally biased region" description="Polar residues" evidence="2">
    <location>
        <begin position="441"/>
        <end position="467"/>
    </location>
</feature>
<dbReference type="InterPro" id="IPR011990">
    <property type="entry name" value="TPR-like_helical_dom_sf"/>
</dbReference>
<evidence type="ECO:0000313" key="4">
    <source>
        <dbReference type="Proteomes" id="UP001152795"/>
    </source>
</evidence>
<dbReference type="SUPFAM" id="SSF50494">
    <property type="entry name" value="Trypsin-like serine proteases"/>
    <property type="match status" value="1"/>
</dbReference>
<dbReference type="OrthoDB" id="10025068at2759"/>
<name>A0A6S7JHR2_PARCT</name>
<dbReference type="InterPro" id="IPR019734">
    <property type="entry name" value="TPR_rpt"/>
</dbReference>
<comment type="caution">
    <text evidence="3">The sequence shown here is derived from an EMBL/GenBank/DDBJ whole genome shotgun (WGS) entry which is preliminary data.</text>
</comment>
<dbReference type="Pfam" id="PF13365">
    <property type="entry name" value="Trypsin_2"/>
    <property type="match status" value="1"/>
</dbReference>
<dbReference type="SMART" id="SM00028">
    <property type="entry name" value="TPR"/>
    <property type="match status" value="9"/>
</dbReference>
<dbReference type="InterPro" id="IPR043504">
    <property type="entry name" value="Peptidase_S1_PA_chymotrypsin"/>
</dbReference>
<keyword evidence="1" id="KW-0175">Coiled coil</keyword>
<feature type="coiled-coil region" evidence="1">
    <location>
        <begin position="261"/>
        <end position="291"/>
    </location>
</feature>
<dbReference type="Proteomes" id="UP001152795">
    <property type="component" value="Unassembled WGS sequence"/>
</dbReference>
<dbReference type="SUPFAM" id="SSF48452">
    <property type="entry name" value="TPR-like"/>
    <property type="match status" value="2"/>
</dbReference>
<dbReference type="PROSITE" id="PS50005">
    <property type="entry name" value="TPR"/>
    <property type="match status" value="6"/>
</dbReference>